<name>A0A9P0EHN2_NEZVI</name>
<accession>A0A9P0EHN2</accession>
<keyword evidence="6" id="KW-1185">Reference proteome</keyword>
<dbReference type="Pfam" id="PF18891">
    <property type="entry name" value="FANCL_d3"/>
    <property type="match status" value="1"/>
</dbReference>
<dbReference type="OrthoDB" id="10263265at2759"/>
<dbReference type="GO" id="GO:0036297">
    <property type="term" value="P:interstrand cross-link repair"/>
    <property type="evidence" value="ECO:0007669"/>
    <property type="project" value="InterPro"/>
</dbReference>
<dbReference type="InterPro" id="IPR026848">
    <property type="entry name" value="Fancl"/>
</dbReference>
<proteinExistence type="predicted"/>
<evidence type="ECO:0000259" key="4">
    <source>
        <dbReference type="Pfam" id="PF18891"/>
    </source>
</evidence>
<sequence length="381" mass="44029">MVITVQEPSVICGEFPSILHNEDYTIWEGHLSVEVNQFKIKMFIPSYPLMTDASFECTPYIKSCLQSHVDNLKKCKTLLNLLYCIIHIIKSKLAIATLPKDLWNGNMVKLSHTVLMELEKSLSKENVLEIKESFKTVKLKYNDIDGNEHILLFNVTSEYPKGNINILEIDLPLEVVESLAKVNTIGQLYDLFKQSIDSLLPFWRICKNLDEKSWVVEPSKPQKRDVYRRILISEYLSVVLTFNPFDLSSYPDVKFLGSMKAVAEGKTKYIRNLELFGWKEEVDVAENLIHLFEIEKLPVKVSTYETIGSENECYICFMNTIENEEPPSKWCNNPQCSSWYHHSCLVQWLQMVVSCAELSDHISGTCPYCGEKLWCQLRKND</sequence>
<feature type="domain" description="Fanconi anemia complex subunit FancL WD-repeat containing" evidence="1">
    <location>
        <begin position="14"/>
        <end position="90"/>
    </location>
</feature>
<evidence type="ECO:0008006" key="7">
    <source>
        <dbReference type="Google" id="ProtNLM"/>
    </source>
</evidence>
<dbReference type="Gene3D" id="3.10.110.20">
    <property type="entry name" value="RWD domain-like"/>
    <property type="match status" value="1"/>
</dbReference>
<dbReference type="EMBL" id="OV725078">
    <property type="protein sequence ID" value="CAH1394236.1"/>
    <property type="molecule type" value="Genomic_DNA"/>
</dbReference>
<dbReference type="CDD" id="cd23786">
    <property type="entry name" value="ELF_FANCL"/>
    <property type="match status" value="1"/>
</dbReference>
<dbReference type="PANTHER" id="PTHR13206">
    <property type="entry name" value="UBIQUITIN LIGASE PROTEIN PHF9 FANCONI ANEMIA GROUP L PROTEIN"/>
    <property type="match status" value="1"/>
</dbReference>
<dbReference type="Gene3D" id="3.30.40.10">
    <property type="entry name" value="Zinc/RING finger domain, C3HC4 (zinc finger)"/>
    <property type="match status" value="1"/>
</dbReference>
<dbReference type="AlphaFoldDB" id="A0A9P0EHN2"/>
<reference evidence="5" key="1">
    <citation type="submission" date="2022-01" db="EMBL/GenBank/DDBJ databases">
        <authorList>
            <person name="King R."/>
        </authorList>
    </citation>
    <scope>NUCLEOTIDE SEQUENCE</scope>
</reference>
<dbReference type="Proteomes" id="UP001152798">
    <property type="component" value="Chromosome 2"/>
</dbReference>
<organism evidence="5 6">
    <name type="scientific">Nezara viridula</name>
    <name type="common">Southern green stink bug</name>
    <name type="synonym">Cimex viridulus</name>
    <dbReference type="NCBI Taxonomy" id="85310"/>
    <lineage>
        <taxon>Eukaryota</taxon>
        <taxon>Metazoa</taxon>
        <taxon>Ecdysozoa</taxon>
        <taxon>Arthropoda</taxon>
        <taxon>Hexapoda</taxon>
        <taxon>Insecta</taxon>
        <taxon>Pterygota</taxon>
        <taxon>Neoptera</taxon>
        <taxon>Paraneoptera</taxon>
        <taxon>Hemiptera</taxon>
        <taxon>Heteroptera</taxon>
        <taxon>Panheteroptera</taxon>
        <taxon>Pentatomomorpha</taxon>
        <taxon>Pentatomoidea</taxon>
        <taxon>Pentatomidae</taxon>
        <taxon>Pentatominae</taxon>
        <taxon>Nezara</taxon>
    </lineage>
</organism>
<dbReference type="GO" id="GO:0006513">
    <property type="term" value="P:protein monoubiquitination"/>
    <property type="evidence" value="ECO:0007669"/>
    <property type="project" value="TreeGrafter"/>
</dbReference>
<dbReference type="InterPro" id="IPR044037">
    <property type="entry name" value="FANCL_d3"/>
</dbReference>
<dbReference type="CDD" id="cd23831">
    <property type="entry name" value="DRWD-N_FANCL"/>
    <property type="match status" value="1"/>
</dbReference>
<dbReference type="InterPro" id="IPR043898">
    <property type="entry name" value="FANCL_d2"/>
</dbReference>
<dbReference type="SMART" id="SM01197">
    <property type="entry name" value="FANCL_C"/>
    <property type="match status" value="1"/>
</dbReference>
<dbReference type="InterPro" id="IPR016135">
    <property type="entry name" value="UBQ-conjugating_enzyme/RWD"/>
</dbReference>
<feature type="domain" description="FANCL UBC-like" evidence="3">
    <location>
        <begin position="115"/>
        <end position="199"/>
    </location>
</feature>
<gene>
    <name evidence="5" type="ORF">NEZAVI_LOCUS4770</name>
</gene>
<feature type="domain" description="FANCL UBC-like" evidence="4">
    <location>
        <begin position="201"/>
        <end position="299"/>
    </location>
</feature>
<dbReference type="GO" id="GO:0061630">
    <property type="term" value="F:ubiquitin protein ligase activity"/>
    <property type="evidence" value="ECO:0007669"/>
    <property type="project" value="TreeGrafter"/>
</dbReference>
<dbReference type="GO" id="GO:0043240">
    <property type="term" value="C:Fanconi anaemia nuclear complex"/>
    <property type="evidence" value="ECO:0007669"/>
    <property type="project" value="InterPro"/>
</dbReference>
<dbReference type="InterPro" id="IPR019162">
    <property type="entry name" value="FancL_WD-rpt_cont_dom"/>
</dbReference>
<feature type="domain" description="FANCL C-terminal" evidence="2">
    <location>
        <begin position="311"/>
        <end position="373"/>
    </location>
</feature>
<evidence type="ECO:0000313" key="6">
    <source>
        <dbReference type="Proteomes" id="UP001152798"/>
    </source>
</evidence>
<dbReference type="Pfam" id="PF09765">
    <property type="entry name" value="FANCL_d1"/>
    <property type="match status" value="1"/>
</dbReference>
<dbReference type="Pfam" id="PF11793">
    <property type="entry name" value="FANCL_C"/>
    <property type="match status" value="1"/>
</dbReference>
<dbReference type="InterPro" id="IPR026850">
    <property type="entry name" value="FANCL_C"/>
</dbReference>
<evidence type="ECO:0000259" key="2">
    <source>
        <dbReference type="Pfam" id="PF11793"/>
    </source>
</evidence>
<dbReference type="SUPFAM" id="SSF57850">
    <property type="entry name" value="RING/U-box"/>
    <property type="match status" value="1"/>
</dbReference>
<dbReference type="CDD" id="cd23832">
    <property type="entry name" value="DRWD-C_FANCL"/>
    <property type="match status" value="1"/>
</dbReference>
<dbReference type="InterPro" id="IPR043003">
    <property type="entry name" value="FANCL_d3_sf"/>
</dbReference>
<dbReference type="InterPro" id="IPR013083">
    <property type="entry name" value="Znf_RING/FYVE/PHD"/>
</dbReference>
<evidence type="ECO:0000259" key="3">
    <source>
        <dbReference type="Pfam" id="PF18890"/>
    </source>
</evidence>
<evidence type="ECO:0000259" key="1">
    <source>
        <dbReference type="Pfam" id="PF09765"/>
    </source>
</evidence>
<dbReference type="Gene3D" id="3.10.110.10">
    <property type="entry name" value="Ubiquitin Conjugating Enzyme"/>
    <property type="match status" value="1"/>
</dbReference>
<dbReference type="Pfam" id="PF18890">
    <property type="entry name" value="FANCL_d2"/>
    <property type="match status" value="1"/>
</dbReference>
<dbReference type="PANTHER" id="PTHR13206:SF0">
    <property type="entry name" value="E3 UBIQUITIN-PROTEIN LIGASE FANCL"/>
    <property type="match status" value="1"/>
</dbReference>
<evidence type="ECO:0000313" key="5">
    <source>
        <dbReference type="EMBL" id="CAH1394236.1"/>
    </source>
</evidence>
<protein>
    <recommendedName>
        <fullName evidence="7">E3 ubiquitin-protein ligase FANCL</fullName>
    </recommendedName>
</protein>